<reference evidence="2" key="1">
    <citation type="journal article" date="2019" name="Int. J. Syst. Evol. Microbiol.">
        <title>The Global Catalogue of Microorganisms (GCM) 10K type strain sequencing project: providing services to taxonomists for standard genome sequencing and annotation.</title>
        <authorList>
            <consortium name="The Broad Institute Genomics Platform"/>
            <consortium name="The Broad Institute Genome Sequencing Center for Infectious Disease"/>
            <person name="Wu L."/>
            <person name="Ma J."/>
        </authorList>
    </citation>
    <scope>NUCLEOTIDE SEQUENCE [LARGE SCALE GENOMIC DNA]</scope>
    <source>
        <strain evidence="2">NBRC 108728</strain>
    </source>
</reference>
<geneLocation type="plasmid" evidence="1 2">
    <name>pNBRC108728a</name>
</geneLocation>
<keyword evidence="2" id="KW-1185">Reference proteome</keyword>
<dbReference type="RefSeq" id="WP_286346942.1">
    <property type="nucleotide sequence ID" value="NZ_AP027733.1"/>
</dbReference>
<name>A0ABN6Y6F3_9MICO</name>
<organism evidence="1 2">
    <name type="scientific">Frondihabitans sucicola</name>
    <dbReference type="NCBI Taxonomy" id="1268041"/>
    <lineage>
        <taxon>Bacteria</taxon>
        <taxon>Bacillati</taxon>
        <taxon>Actinomycetota</taxon>
        <taxon>Actinomycetes</taxon>
        <taxon>Micrococcales</taxon>
        <taxon>Microbacteriaceae</taxon>
        <taxon>Frondihabitans</taxon>
    </lineage>
</organism>
<evidence type="ECO:0000313" key="2">
    <source>
        <dbReference type="Proteomes" id="UP001321486"/>
    </source>
</evidence>
<proteinExistence type="predicted"/>
<accession>A0ABN6Y6F3</accession>
<evidence type="ECO:0000313" key="1">
    <source>
        <dbReference type="EMBL" id="BDZ52659.1"/>
    </source>
</evidence>
<dbReference type="EMBL" id="AP027733">
    <property type="protein sequence ID" value="BDZ52659.1"/>
    <property type="molecule type" value="Genomic_DNA"/>
</dbReference>
<gene>
    <name evidence="1" type="ORF">GCM10025867_49000</name>
</gene>
<keyword evidence="1" id="KW-0614">Plasmid</keyword>
<sequence length="101" mass="10337">MQRTKALLAPCGITSAQIDAFLATQTQAARDGGILMYVQKGTLGSYGGPNVGTPYGSDDNMGATFALRNSAPVGGYCIIGTTIGLDYHFNSAEGQVAKGAC</sequence>
<protein>
    <submittedName>
        <fullName evidence="1">Uncharacterized protein</fullName>
    </submittedName>
</protein>
<dbReference type="Proteomes" id="UP001321486">
    <property type="component" value="Plasmid pNBRC108728a"/>
</dbReference>